<dbReference type="Proteomes" id="UP000823388">
    <property type="component" value="Chromosome 9K"/>
</dbReference>
<gene>
    <name evidence="1" type="ORF">PVAP13_9KG104820</name>
</gene>
<evidence type="ECO:0000313" key="2">
    <source>
        <dbReference type="Proteomes" id="UP000823388"/>
    </source>
</evidence>
<keyword evidence="2" id="KW-1185">Reference proteome</keyword>
<dbReference type="EMBL" id="CM029053">
    <property type="protein sequence ID" value="KAG2547499.1"/>
    <property type="molecule type" value="Genomic_DNA"/>
</dbReference>
<comment type="caution">
    <text evidence="1">The sequence shown here is derived from an EMBL/GenBank/DDBJ whole genome shotgun (WGS) entry which is preliminary data.</text>
</comment>
<organism evidence="1 2">
    <name type="scientific">Panicum virgatum</name>
    <name type="common">Blackwell switchgrass</name>
    <dbReference type="NCBI Taxonomy" id="38727"/>
    <lineage>
        <taxon>Eukaryota</taxon>
        <taxon>Viridiplantae</taxon>
        <taxon>Streptophyta</taxon>
        <taxon>Embryophyta</taxon>
        <taxon>Tracheophyta</taxon>
        <taxon>Spermatophyta</taxon>
        <taxon>Magnoliopsida</taxon>
        <taxon>Liliopsida</taxon>
        <taxon>Poales</taxon>
        <taxon>Poaceae</taxon>
        <taxon>PACMAD clade</taxon>
        <taxon>Panicoideae</taxon>
        <taxon>Panicodae</taxon>
        <taxon>Paniceae</taxon>
        <taxon>Panicinae</taxon>
        <taxon>Panicum</taxon>
        <taxon>Panicum sect. Hiantes</taxon>
    </lineage>
</organism>
<dbReference type="AlphaFoldDB" id="A0A8T0NGZ6"/>
<sequence length="122" mass="13678">MAEPVRDPVSGGGEPVPALGFWRNAPLESRLYIKFYDREHEPAVKWRDVDPITPTKHPWNLLARLELSHCSCDPNAESFAVKPREANLSINTEARRVVPRVSQAIVAVASVFMASKKFPIQT</sequence>
<reference evidence="1" key="1">
    <citation type="submission" date="2020-05" db="EMBL/GenBank/DDBJ databases">
        <title>WGS assembly of Panicum virgatum.</title>
        <authorList>
            <person name="Lovell J.T."/>
            <person name="Jenkins J."/>
            <person name="Shu S."/>
            <person name="Juenger T.E."/>
            <person name="Schmutz J."/>
        </authorList>
    </citation>
    <scope>NUCLEOTIDE SEQUENCE</scope>
    <source>
        <strain evidence="1">AP13</strain>
    </source>
</reference>
<protein>
    <submittedName>
        <fullName evidence="1">Uncharacterized protein</fullName>
    </submittedName>
</protein>
<evidence type="ECO:0000313" key="1">
    <source>
        <dbReference type="EMBL" id="KAG2547499.1"/>
    </source>
</evidence>
<name>A0A8T0NGZ6_PANVG</name>
<proteinExistence type="predicted"/>
<accession>A0A8T0NGZ6</accession>